<feature type="compositionally biased region" description="Gly residues" evidence="4">
    <location>
        <begin position="374"/>
        <end position="384"/>
    </location>
</feature>
<feature type="compositionally biased region" description="Basic residues" evidence="4">
    <location>
        <begin position="182"/>
        <end position="195"/>
    </location>
</feature>
<dbReference type="EMBL" id="OOIP01000002">
    <property type="protein sequence ID" value="SPO35371.1"/>
    <property type="molecule type" value="Genomic_DNA"/>
</dbReference>
<feature type="compositionally biased region" description="Basic residues" evidence="4">
    <location>
        <begin position="40"/>
        <end position="50"/>
    </location>
</feature>
<feature type="compositionally biased region" description="Basic and acidic residues" evidence="4">
    <location>
        <begin position="734"/>
        <end position="743"/>
    </location>
</feature>
<name>A0A5C3EW88_9BASI</name>
<accession>A0A5C3EW88</accession>
<feature type="domain" description="Myb-like" evidence="5">
    <location>
        <begin position="347"/>
        <end position="457"/>
    </location>
</feature>
<feature type="compositionally biased region" description="Acidic residues" evidence="4">
    <location>
        <begin position="140"/>
        <end position="150"/>
    </location>
</feature>
<feature type="compositionally biased region" description="Low complexity" evidence="4">
    <location>
        <begin position="744"/>
        <end position="767"/>
    </location>
</feature>
<feature type="compositionally biased region" description="Basic and acidic residues" evidence="4">
    <location>
        <begin position="161"/>
        <end position="178"/>
    </location>
</feature>
<evidence type="ECO:0000256" key="4">
    <source>
        <dbReference type="SAM" id="MobiDB-lite"/>
    </source>
</evidence>
<feature type="compositionally biased region" description="Basic and acidic residues" evidence="4">
    <location>
        <begin position="107"/>
        <end position="119"/>
    </location>
</feature>
<evidence type="ECO:0000256" key="3">
    <source>
        <dbReference type="ARBA" id="ARBA00023242"/>
    </source>
</evidence>
<gene>
    <name evidence="6" type="ORF">PSFLO_00842</name>
</gene>
<dbReference type="PANTHER" id="PTHR46380:SF2">
    <property type="entry name" value="CYCLIN-D-BINDING MYB-LIKE TRANSCRIPTION FACTOR 1"/>
    <property type="match status" value="1"/>
</dbReference>
<evidence type="ECO:0000313" key="7">
    <source>
        <dbReference type="Proteomes" id="UP000323386"/>
    </source>
</evidence>
<feature type="region of interest" description="Disordered" evidence="4">
    <location>
        <begin position="371"/>
        <end position="403"/>
    </location>
</feature>
<dbReference type="AlphaFoldDB" id="A0A5C3EW88"/>
<dbReference type="OrthoDB" id="39591at2759"/>
<feature type="compositionally biased region" description="Acidic residues" evidence="4">
    <location>
        <begin position="768"/>
        <end position="790"/>
    </location>
</feature>
<feature type="region of interest" description="Disordered" evidence="4">
    <location>
        <begin position="1"/>
        <end position="300"/>
    </location>
</feature>
<dbReference type="GO" id="GO:0000976">
    <property type="term" value="F:transcription cis-regulatory region binding"/>
    <property type="evidence" value="ECO:0007669"/>
    <property type="project" value="TreeGrafter"/>
</dbReference>
<feature type="compositionally biased region" description="Basic and acidic residues" evidence="4">
    <location>
        <begin position="211"/>
        <end position="225"/>
    </location>
</feature>
<dbReference type="SMART" id="SM00717">
    <property type="entry name" value="SANT"/>
    <property type="match status" value="3"/>
</dbReference>
<keyword evidence="2" id="KW-0238">DNA-binding</keyword>
<proteinExistence type="predicted"/>
<evidence type="ECO:0000256" key="2">
    <source>
        <dbReference type="ARBA" id="ARBA00023125"/>
    </source>
</evidence>
<dbReference type="PANTHER" id="PTHR46380">
    <property type="entry name" value="CYCLIN-D-BINDING MYB-LIKE TRANSCRIPTION FACTOR 1"/>
    <property type="match status" value="1"/>
</dbReference>
<protein>
    <recommendedName>
        <fullName evidence="5">Myb-like domain-containing protein</fullName>
    </recommendedName>
</protein>
<sequence length="790" mass="88903">MPQPPASSSPKASERHRHDDDHHHHHLASTESQRSSEHANKHRKAQRHHAATPNGLVSSDVQAPHQPADKAHKHSKRANTDAAQVGKHKDKATPSASKAKHKKRKRDAAQGDRDAESHEPPVPTTPTRRRSRHRDGIPTLDDEITAEEEAMGLAPSQDDQTGDRDQAADSGRQEEGESTRTSSKRTRTSTKKAKKASKDKDGKRAKGKTKHTVDKTNGRRLERRATAAAVEPAVTMPTGSEADVARRKDSQPEDEASGGARKRQRRGSSGTAKAKELSAKERYQQATWRAPRQAKPKTDRELAELETQRKALAAWARTQSKSHILVHRCFSRQQLGWLTDDIGLEFKRGQFTRQEHQTLVEFVSTYKKVSGAGSQEGGGGGGGAEADEEAADQQRSLPVHDTQRNNMSHDVLLDMVFDAKRTGMVREHRVFFQECAAALVDRANTSVRTHVKTFLHPYYRKGYWTLAELEELKLSFQELGHDFNAIGERVGRVPVSVRHKWFVLEDAQYRANLGPWSDREKAKLRQAVADFQRDRPRTLLIWTDIARQLGDRRHPRAYAAMWHCMRGLNPLTREAEARARELEAQGVPRDQAVVLARREYNRKAHRERRDAVGINYVIDDDEEDVAAQPPSVEDEWRANGLQGAPAMEPDGWEPAVDDLILLQRLRYQAAPKQSLINWAALGFGQWNWPGDVLEAKLERILEARLPSWFRNKRSWHAILEKVYWQVEKENFDPGYDPHHEHEAAAAAKEAATGAREAGGAAPRAQEASDSEVDDVPSDLEEYMDAGEEED</sequence>
<feature type="compositionally biased region" description="Basic and acidic residues" evidence="4">
    <location>
        <begin position="12"/>
        <end position="22"/>
    </location>
</feature>
<evidence type="ECO:0000313" key="6">
    <source>
        <dbReference type="EMBL" id="SPO35371.1"/>
    </source>
</evidence>
<feature type="domain" description="Myb-like" evidence="5">
    <location>
        <begin position="460"/>
        <end position="507"/>
    </location>
</feature>
<dbReference type="GO" id="GO:0003700">
    <property type="term" value="F:DNA-binding transcription factor activity"/>
    <property type="evidence" value="ECO:0007669"/>
    <property type="project" value="TreeGrafter"/>
</dbReference>
<dbReference type="GO" id="GO:0005634">
    <property type="term" value="C:nucleus"/>
    <property type="evidence" value="ECO:0007669"/>
    <property type="project" value="UniProtKB-SubCell"/>
</dbReference>
<keyword evidence="7" id="KW-1185">Reference proteome</keyword>
<dbReference type="InterPro" id="IPR051651">
    <property type="entry name" value="DMTF1_DNA-bind_reg"/>
</dbReference>
<feature type="domain" description="Myb-like" evidence="5">
    <location>
        <begin position="512"/>
        <end position="568"/>
    </location>
</feature>
<comment type="subcellular location">
    <subcellularLocation>
        <location evidence="1">Nucleus</location>
    </subcellularLocation>
</comment>
<evidence type="ECO:0000256" key="1">
    <source>
        <dbReference type="ARBA" id="ARBA00004123"/>
    </source>
</evidence>
<reference evidence="6 7" key="1">
    <citation type="submission" date="2018-03" db="EMBL/GenBank/DDBJ databases">
        <authorList>
            <person name="Guldener U."/>
        </authorList>
    </citation>
    <scope>NUCLEOTIDE SEQUENCE [LARGE SCALE GENOMIC DNA]</scope>
    <source>
        <strain evidence="6 7">DAOM196992</strain>
    </source>
</reference>
<dbReference type="Proteomes" id="UP000323386">
    <property type="component" value="Unassembled WGS sequence"/>
</dbReference>
<feature type="region of interest" description="Disordered" evidence="4">
    <location>
        <begin position="734"/>
        <end position="790"/>
    </location>
</feature>
<dbReference type="InterPro" id="IPR009057">
    <property type="entry name" value="Homeodomain-like_sf"/>
</dbReference>
<organism evidence="6 7">
    <name type="scientific">Pseudozyma flocculosa</name>
    <dbReference type="NCBI Taxonomy" id="84751"/>
    <lineage>
        <taxon>Eukaryota</taxon>
        <taxon>Fungi</taxon>
        <taxon>Dikarya</taxon>
        <taxon>Basidiomycota</taxon>
        <taxon>Ustilaginomycotina</taxon>
        <taxon>Ustilaginomycetes</taxon>
        <taxon>Ustilaginales</taxon>
        <taxon>Ustilaginaceae</taxon>
        <taxon>Pseudozyma</taxon>
    </lineage>
</organism>
<keyword evidence="3" id="KW-0539">Nucleus</keyword>
<evidence type="ECO:0000259" key="5">
    <source>
        <dbReference type="SMART" id="SM00717"/>
    </source>
</evidence>
<feature type="compositionally biased region" description="Basic and acidic residues" evidence="4">
    <location>
        <begin position="273"/>
        <end position="283"/>
    </location>
</feature>
<dbReference type="InterPro" id="IPR001005">
    <property type="entry name" value="SANT/Myb"/>
</dbReference>
<dbReference type="SUPFAM" id="SSF46689">
    <property type="entry name" value="Homeodomain-like"/>
    <property type="match status" value="1"/>
</dbReference>